<keyword evidence="5" id="KW-0378">Hydrolase</keyword>
<dbReference type="CDD" id="cd16343">
    <property type="entry name" value="LMWPTP"/>
    <property type="match status" value="1"/>
</dbReference>
<dbReference type="PANTHER" id="PTHR11717">
    <property type="entry name" value="LOW MOLECULAR WEIGHT PROTEIN TYROSINE PHOSPHATASE"/>
    <property type="match status" value="1"/>
</dbReference>
<evidence type="ECO:0000256" key="6">
    <source>
        <dbReference type="ARBA" id="ARBA00022912"/>
    </source>
</evidence>
<dbReference type="GO" id="GO:0005737">
    <property type="term" value="C:cytoplasm"/>
    <property type="evidence" value="ECO:0007669"/>
    <property type="project" value="UniProtKB-SubCell"/>
</dbReference>
<dbReference type="InterPro" id="IPR002115">
    <property type="entry name" value="Tyr_Pase_low_mol_wt_mml"/>
</dbReference>
<dbReference type="EMBL" id="NVYO01000001">
    <property type="protein sequence ID" value="PBQ23035.1"/>
    <property type="molecule type" value="Genomic_DNA"/>
</dbReference>
<feature type="active site" description="Proton donor" evidence="8">
    <location>
        <position position="126"/>
    </location>
</feature>
<dbReference type="InterPro" id="IPR036196">
    <property type="entry name" value="Ptyr_pPase_sf"/>
</dbReference>
<dbReference type="GO" id="GO:0003993">
    <property type="term" value="F:acid phosphatase activity"/>
    <property type="evidence" value="ECO:0007669"/>
    <property type="project" value="InterPro"/>
</dbReference>
<dbReference type="PRINTS" id="PR00719">
    <property type="entry name" value="LMWPTPASE"/>
</dbReference>
<evidence type="ECO:0000313" key="11">
    <source>
        <dbReference type="EMBL" id="PBQ23035.1"/>
    </source>
</evidence>
<comment type="caution">
    <text evidence="11">The sequence shown here is derived from an EMBL/GenBank/DDBJ whole genome shotgun (WGS) entry which is preliminary data.</text>
</comment>
<evidence type="ECO:0000256" key="5">
    <source>
        <dbReference type="ARBA" id="ARBA00022801"/>
    </source>
</evidence>
<name>A0A2A3TVX2_LEVBR</name>
<accession>A0A2A3TVX2</accession>
<evidence type="ECO:0000256" key="2">
    <source>
        <dbReference type="ARBA" id="ARBA00011063"/>
    </source>
</evidence>
<dbReference type="SUPFAM" id="SSF52788">
    <property type="entry name" value="Phosphotyrosine protein phosphatases I"/>
    <property type="match status" value="1"/>
</dbReference>
<feature type="active site" description="Nucleophile" evidence="8">
    <location>
        <position position="8"/>
    </location>
</feature>
<keyword evidence="6" id="KW-0904">Protein phosphatase</keyword>
<keyword evidence="4" id="KW-0963">Cytoplasm</keyword>
<reference evidence="11 12" key="1">
    <citation type="submission" date="2017-09" db="EMBL/GenBank/DDBJ databases">
        <title>Genome sequence of Lactobacillus brevis D7.</title>
        <authorList>
            <person name="Kwon M.-S."/>
            <person name="Lim S.K."/>
            <person name="Choi H.-J."/>
        </authorList>
    </citation>
    <scope>NUCLEOTIDE SEQUENCE [LARGE SCALE GENOMIC DNA]</scope>
    <source>
        <strain evidence="11 12">D7</strain>
    </source>
</reference>
<evidence type="ECO:0000256" key="8">
    <source>
        <dbReference type="PIRSR" id="PIRSR617867-1"/>
    </source>
</evidence>
<evidence type="ECO:0000256" key="3">
    <source>
        <dbReference type="ARBA" id="ARBA00013064"/>
    </source>
</evidence>
<dbReference type="PRINTS" id="PR00720">
    <property type="entry name" value="MAMMALPTPASE"/>
</dbReference>
<evidence type="ECO:0000256" key="1">
    <source>
        <dbReference type="ARBA" id="ARBA00004496"/>
    </source>
</evidence>
<evidence type="ECO:0000313" key="10">
    <source>
        <dbReference type="EMBL" id="MBS1010920.1"/>
    </source>
</evidence>
<dbReference type="InterPro" id="IPR017867">
    <property type="entry name" value="Tyr_phospatase_low_mol_wt"/>
</dbReference>
<dbReference type="PANTHER" id="PTHR11717:SF7">
    <property type="entry name" value="LOW MOLECULAR WEIGHT PHOSPHOTYROSINE PROTEIN PHOSPHATASE"/>
    <property type="match status" value="1"/>
</dbReference>
<dbReference type="Proteomes" id="UP000217918">
    <property type="component" value="Unassembled WGS sequence"/>
</dbReference>
<reference evidence="10" key="2">
    <citation type="submission" date="2020-12" db="EMBL/GenBank/DDBJ databases">
        <authorList>
            <person name="Mcmullen J.G."/>
        </authorList>
    </citation>
    <scope>NUCLEOTIDE SEQUENCE</scope>
    <source>
        <strain evidence="10">Dm-2019-70</strain>
    </source>
</reference>
<dbReference type="Pfam" id="PF01451">
    <property type="entry name" value="LMWPc"/>
    <property type="match status" value="1"/>
</dbReference>
<evidence type="ECO:0000313" key="12">
    <source>
        <dbReference type="Proteomes" id="UP000217918"/>
    </source>
</evidence>
<reference evidence="10" key="3">
    <citation type="submission" date="2022-09" db="EMBL/GenBank/DDBJ databases">
        <title>Genome-inferred correspondence between phylogeny and metabolic traits in the wild Drosophila gut microbiome.</title>
        <authorList>
            <person name="Bueno E."/>
            <person name="Blow F."/>
            <person name="Douglas A.E."/>
        </authorList>
    </citation>
    <scope>NUCLEOTIDE SEQUENCE</scope>
    <source>
        <strain evidence="10">Dm-2019-70</strain>
    </source>
</reference>
<dbReference type="AlphaFoldDB" id="A0A2A3TVX2"/>
<proteinExistence type="inferred from homology"/>
<dbReference type="InterPro" id="IPR050438">
    <property type="entry name" value="LMW_PTPase"/>
</dbReference>
<gene>
    <name evidence="11" type="ORF">CNR29_02960</name>
    <name evidence="10" type="ORF">JK167_08770</name>
</gene>
<feature type="domain" description="Phosphotyrosine protein phosphatase I" evidence="9">
    <location>
        <begin position="2"/>
        <end position="150"/>
    </location>
</feature>
<dbReference type="SMART" id="SM00226">
    <property type="entry name" value="LMWPc"/>
    <property type="match status" value="1"/>
</dbReference>
<protein>
    <recommendedName>
        <fullName evidence="3">protein-tyrosine-phosphatase</fullName>
        <ecNumber evidence="3">3.1.3.48</ecNumber>
    </recommendedName>
</protein>
<dbReference type="Proteomes" id="UP000676478">
    <property type="component" value="Unassembled WGS sequence"/>
</dbReference>
<comment type="subcellular location">
    <subcellularLocation>
        <location evidence="1">Cytoplasm</location>
    </subcellularLocation>
</comment>
<organism evidence="11 12">
    <name type="scientific">Levilactobacillus brevis</name>
    <name type="common">Lactobacillus brevis</name>
    <dbReference type="NCBI Taxonomy" id="1580"/>
    <lineage>
        <taxon>Bacteria</taxon>
        <taxon>Bacillati</taxon>
        <taxon>Bacillota</taxon>
        <taxon>Bacilli</taxon>
        <taxon>Lactobacillales</taxon>
        <taxon>Lactobacillaceae</taxon>
        <taxon>Levilactobacillus</taxon>
    </lineage>
</organism>
<sequence>MQHILFVCLGNICRSPMAEVIFQQLVADRQLTDQFAVASVATSPEEEGNHPHPGALKTLREHGLDASDHRSRPITAADFAWADTIITMDHSNVANLKRLAPTPADAAKVHLCLDILPDHQHEAIDDPWYTHKFELTYQELAKSLPAWLDKLSQKTA</sequence>
<evidence type="ECO:0000256" key="7">
    <source>
        <dbReference type="ARBA" id="ARBA00051722"/>
    </source>
</evidence>
<comment type="catalytic activity">
    <reaction evidence="7">
        <text>O-phospho-L-tyrosyl-[protein] + H2O = L-tyrosyl-[protein] + phosphate</text>
        <dbReference type="Rhea" id="RHEA:10684"/>
        <dbReference type="Rhea" id="RHEA-COMP:10136"/>
        <dbReference type="Rhea" id="RHEA-COMP:20101"/>
        <dbReference type="ChEBI" id="CHEBI:15377"/>
        <dbReference type="ChEBI" id="CHEBI:43474"/>
        <dbReference type="ChEBI" id="CHEBI:46858"/>
        <dbReference type="ChEBI" id="CHEBI:61978"/>
        <dbReference type="EC" id="3.1.3.48"/>
    </reaction>
</comment>
<dbReference type="GO" id="GO:0004726">
    <property type="term" value="F:non-membrane spanning protein tyrosine phosphatase activity"/>
    <property type="evidence" value="ECO:0007669"/>
    <property type="project" value="InterPro"/>
</dbReference>
<comment type="similarity">
    <text evidence="2">Belongs to the low molecular weight phosphotyrosine protein phosphatase family.</text>
</comment>
<dbReference type="GeneID" id="56992319"/>
<feature type="active site" evidence="8">
    <location>
        <position position="14"/>
    </location>
</feature>
<dbReference type="RefSeq" id="WP_035465148.1">
    <property type="nucleotide sequence ID" value="NZ_CAKMAP010000005.1"/>
</dbReference>
<dbReference type="EMBL" id="JAERKF010000010">
    <property type="protein sequence ID" value="MBS1010920.1"/>
    <property type="molecule type" value="Genomic_DNA"/>
</dbReference>
<evidence type="ECO:0000259" key="9">
    <source>
        <dbReference type="SMART" id="SM00226"/>
    </source>
</evidence>
<evidence type="ECO:0000256" key="4">
    <source>
        <dbReference type="ARBA" id="ARBA00022490"/>
    </source>
</evidence>
<dbReference type="Gene3D" id="3.40.50.2300">
    <property type="match status" value="1"/>
</dbReference>
<dbReference type="InterPro" id="IPR023485">
    <property type="entry name" value="Ptyr_pPase"/>
</dbReference>
<dbReference type="EC" id="3.1.3.48" evidence="3"/>